<dbReference type="InterPro" id="IPR000683">
    <property type="entry name" value="Gfo/Idh/MocA-like_OxRdtase_N"/>
</dbReference>
<dbReference type="EMBL" id="QRDX01000004">
    <property type="protein sequence ID" value="RED48233.1"/>
    <property type="molecule type" value="Genomic_DNA"/>
</dbReference>
<dbReference type="InterPro" id="IPR036291">
    <property type="entry name" value="NAD(P)-bd_dom_sf"/>
</dbReference>
<feature type="domain" description="GFO/IDH/MocA-like oxidoreductase" evidence="4">
    <location>
        <begin position="139"/>
        <end position="254"/>
    </location>
</feature>
<organism evidence="5 6">
    <name type="scientific">Seonamhaeicola aphaedonensis</name>
    <dbReference type="NCBI Taxonomy" id="1461338"/>
    <lineage>
        <taxon>Bacteria</taxon>
        <taxon>Pseudomonadati</taxon>
        <taxon>Bacteroidota</taxon>
        <taxon>Flavobacteriia</taxon>
        <taxon>Flavobacteriales</taxon>
        <taxon>Flavobacteriaceae</taxon>
    </lineage>
</organism>
<dbReference type="Pfam" id="PF01408">
    <property type="entry name" value="GFO_IDH_MocA"/>
    <property type="match status" value="1"/>
</dbReference>
<accession>A0A3D9HFH3</accession>
<keyword evidence="2" id="KW-0560">Oxidoreductase</keyword>
<evidence type="ECO:0000256" key="2">
    <source>
        <dbReference type="ARBA" id="ARBA00023002"/>
    </source>
</evidence>
<dbReference type="Pfam" id="PF22725">
    <property type="entry name" value="GFO_IDH_MocA_C3"/>
    <property type="match status" value="1"/>
</dbReference>
<reference evidence="5 6" key="1">
    <citation type="submission" date="2018-07" db="EMBL/GenBank/DDBJ databases">
        <title>Genomic Encyclopedia of Type Strains, Phase III (KMG-III): the genomes of soil and plant-associated and newly described type strains.</title>
        <authorList>
            <person name="Whitman W."/>
        </authorList>
    </citation>
    <scope>NUCLEOTIDE SEQUENCE [LARGE SCALE GENOMIC DNA]</scope>
    <source>
        <strain evidence="5 6">CECT 8487</strain>
    </source>
</reference>
<comment type="caution">
    <text evidence="5">The sequence shown here is derived from an EMBL/GenBank/DDBJ whole genome shotgun (WGS) entry which is preliminary data.</text>
</comment>
<comment type="similarity">
    <text evidence="1">Belongs to the Gfo/Idh/MocA family.</text>
</comment>
<dbReference type="Gene3D" id="3.40.50.720">
    <property type="entry name" value="NAD(P)-binding Rossmann-like Domain"/>
    <property type="match status" value="1"/>
</dbReference>
<dbReference type="Proteomes" id="UP000256629">
    <property type="component" value="Unassembled WGS sequence"/>
</dbReference>
<evidence type="ECO:0000259" key="4">
    <source>
        <dbReference type="Pfam" id="PF22725"/>
    </source>
</evidence>
<dbReference type="SUPFAM" id="SSF55347">
    <property type="entry name" value="Glyceraldehyde-3-phosphate dehydrogenase-like, C-terminal domain"/>
    <property type="match status" value="1"/>
</dbReference>
<dbReference type="OrthoDB" id="9815825at2"/>
<protein>
    <submittedName>
        <fullName evidence="5">Putative dehydrogenase</fullName>
    </submittedName>
</protein>
<dbReference type="PANTHER" id="PTHR22604:SF105">
    <property type="entry name" value="TRANS-1,2-DIHYDROBENZENE-1,2-DIOL DEHYDROGENASE"/>
    <property type="match status" value="1"/>
</dbReference>
<keyword evidence="6" id="KW-1185">Reference proteome</keyword>
<dbReference type="RefSeq" id="WP_116523888.1">
    <property type="nucleotide sequence ID" value="NZ_QRDX01000004.1"/>
</dbReference>
<dbReference type="InterPro" id="IPR050984">
    <property type="entry name" value="Gfo/Idh/MocA_domain"/>
</dbReference>
<dbReference type="InterPro" id="IPR055170">
    <property type="entry name" value="GFO_IDH_MocA-like_dom"/>
</dbReference>
<dbReference type="AlphaFoldDB" id="A0A3D9HFH3"/>
<evidence type="ECO:0000313" key="6">
    <source>
        <dbReference type="Proteomes" id="UP000256629"/>
    </source>
</evidence>
<gene>
    <name evidence="5" type="ORF">DFQ02_10472</name>
</gene>
<sequence>MENQKQSQHKTINWGIIGLGSIAHKFAKDLLTIEGANLLAVASRTQEKANEFALQYNATRAYSSYEALAHDQNIDAVYIATPHALHKENTLLFLEHGIAVLCEKPFAMNSEEVSEMISKAKENNVLLMEALWTYFLPHYRYVVNLLKNETYGKLLKIEADFGFYRAFDNNARLFNKSLGGGSLLDIGIYPIFVALSTLGIPDNIEAVATFFENGADSTCQMKFHYENNVTASLQSSLIEDTPTEATFYCENGILKINTMFHQPSTVTITTEAKKETIDFEYSTIGYNYEVLHFNQLLREGKTESNVMTFEFSKNLIKLLDKVRNIIDLEY</sequence>
<evidence type="ECO:0000256" key="1">
    <source>
        <dbReference type="ARBA" id="ARBA00010928"/>
    </source>
</evidence>
<dbReference type="SUPFAM" id="SSF51735">
    <property type="entry name" value="NAD(P)-binding Rossmann-fold domains"/>
    <property type="match status" value="1"/>
</dbReference>
<dbReference type="GO" id="GO:0000166">
    <property type="term" value="F:nucleotide binding"/>
    <property type="evidence" value="ECO:0007669"/>
    <property type="project" value="InterPro"/>
</dbReference>
<evidence type="ECO:0000259" key="3">
    <source>
        <dbReference type="Pfam" id="PF01408"/>
    </source>
</evidence>
<name>A0A3D9HFH3_9FLAO</name>
<proteinExistence type="inferred from homology"/>
<dbReference type="PANTHER" id="PTHR22604">
    <property type="entry name" value="OXIDOREDUCTASES"/>
    <property type="match status" value="1"/>
</dbReference>
<feature type="domain" description="Gfo/Idh/MocA-like oxidoreductase N-terminal" evidence="3">
    <location>
        <begin position="12"/>
        <end position="129"/>
    </location>
</feature>
<dbReference type="GO" id="GO:0016491">
    <property type="term" value="F:oxidoreductase activity"/>
    <property type="evidence" value="ECO:0007669"/>
    <property type="project" value="UniProtKB-KW"/>
</dbReference>
<dbReference type="Gene3D" id="3.30.360.10">
    <property type="entry name" value="Dihydrodipicolinate Reductase, domain 2"/>
    <property type="match status" value="1"/>
</dbReference>
<evidence type="ECO:0000313" key="5">
    <source>
        <dbReference type="EMBL" id="RED48233.1"/>
    </source>
</evidence>